<organism evidence="2 3">
    <name type="scientific">Pseudomonas fluorescens</name>
    <dbReference type="NCBI Taxonomy" id="294"/>
    <lineage>
        <taxon>Bacteria</taxon>
        <taxon>Pseudomonadati</taxon>
        <taxon>Pseudomonadota</taxon>
        <taxon>Gammaproteobacteria</taxon>
        <taxon>Pseudomonadales</taxon>
        <taxon>Pseudomonadaceae</taxon>
        <taxon>Pseudomonas</taxon>
    </lineage>
</organism>
<sequence length="76" mass="8637">MGVTELWTADNTLYRFTESTSLDPAKGEIVIEPAELRRRMIHMRRSTILEDDDDSNKEEKEKEKEEAKPSSAAAAP</sequence>
<dbReference type="AlphaFoldDB" id="A0A2T0HII5"/>
<reference evidence="2 3" key="1">
    <citation type="submission" date="2018-03" db="EMBL/GenBank/DDBJ databases">
        <title>Blue discolouration in mozzarella cheese caused by Pseudomonas fluorescens.</title>
        <authorList>
            <person name="Chiesa F."/>
            <person name="Dalmasso A."/>
            <person name="Lomonaco S."/>
        </authorList>
    </citation>
    <scope>NUCLEOTIDE SEQUENCE [LARGE SCALE GENOMIC DNA]</scope>
    <source>
        <strain evidence="2 3">11293</strain>
    </source>
</reference>
<protein>
    <submittedName>
        <fullName evidence="2">Uncharacterized protein</fullName>
    </submittedName>
</protein>
<evidence type="ECO:0000256" key="1">
    <source>
        <dbReference type="SAM" id="MobiDB-lite"/>
    </source>
</evidence>
<evidence type="ECO:0000313" key="2">
    <source>
        <dbReference type="EMBL" id="PRW81811.1"/>
    </source>
</evidence>
<comment type="caution">
    <text evidence="2">The sequence shown here is derived from an EMBL/GenBank/DDBJ whole genome shotgun (WGS) entry which is preliminary data.</text>
</comment>
<feature type="region of interest" description="Disordered" evidence="1">
    <location>
        <begin position="44"/>
        <end position="76"/>
    </location>
</feature>
<feature type="non-terminal residue" evidence="2">
    <location>
        <position position="76"/>
    </location>
</feature>
<evidence type="ECO:0000313" key="3">
    <source>
        <dbReference type="Proteomes" id="UP000239731"/>
    </source>
</evidence>
<feature type="compositionally biased region" description="Basic and acidic residues" evidence="1">
    <location>
        <begin position="57"/>
        <end position="68"/>
    </location>
</feature>
<gene>
    <name evidence="2" type="ORF">C7A10_32470</name>
</gene>
<accession>A0A2T0HII5</accession>
<dbReference type="EMBL" id="PVUH01000201">
    <property type="protein sequence ID" value="PRW81811.1"/>
    <property type="molecule type" value="Genomic_DNA"/>
</dbReference>
<dbReference type="Proteomes" id="UP000239731">
    <property type="component" value="Unassembled WGS sequence"/>
</dbReference>
<proteinExistence type="predicted"/>
<name>A0A2T0HII5_PSEFL</name>